<dbReference type="RefSeq" id="WP_091526847.1">
    <property type="nucleotide sequence ID" value="NZ_LT629772.1"/>
</dbReference>
<evidence type="ECO:0000313" key="2">
    <source>
        <dbReference type="Proteomes" id="UP000199103"/>
    </source>
</evidence>
<keyword evidence="2" id="KW-1185">Reference proteome</keyword>
<dbReference type="AlphaFoldDB" id="A0A1H1WE49"/>
<organism evidence="1 2">
    <name type="scientific">Microlunatus soli</name>
    <dbReference type="NCBI Taxonomy" id="630515"/>
    <lineage>
        <taxon>Bacteria</taxon>
        <taxon>Bacillati</taxon>
        <taxon>Actinomycetota</taxon>
        <taxon>Actinomycetes</taxon>
        <taxon>Propionibacteriales</taxon>
        <taxon>Propionibacteriaceae</taxon>
        <taxon>Microlunatus</taxon>
    </lineage>
</organism>
<dbReference type="EMBL" id="LT629772">
    <property type="protein sequence ID" value="SDS94636.1"/>
    <property type="molecule type" value="Genomic_DNA"/>
</dbReference>
<sequence length="302" mass="34220">MTIHLLYRSYGGENRKRRPDYYSKLLTLSSFIRAADRLPLADVIFVNDGPIPADRLELMRSAGRVISLGDVPSGMRASYRFALHLPDTEGWPDDDVVMLVEDDYLFAADSFSALADAVEDLTDVGYFALYGERADYGDPVDRRRMSVPDGWHPQPDLASGGRVWFNLASTASTFAARVGVLRSDLDIFEQCMRPFRRRFLDHETCLIVQGAIPYRGWQLITGLPDDFEPSIRGVVRTVVLIPYRVLLNRRARRQLRPHPLYCVTPNEATHLEHPVISPDRDWESIGREVTDWVAGRERGGVG</sequence>
<dbReference type="Proteomes" id="UP000199103">
    <property type="component" value="Chromosome I"/>
</dbReference>
<evidence type="ECO:0000313" key="1">
    <source>
        <dbReference type="EMBL" id="SDS94636.1"/>
    </source>
</evidence>
<gene>
    <name evidence="1" type="ORF">SAMN04489812_3585</name>
</gene>
<proteinExistence type="predicted"/>
<protein>
    <submittedName>
        <fullName evidence="1">Uncharacterized protein</fullName>
    </submittedName>
</protein>
<accession>A0A1H1WE49</accession>
<dbReference type="STRING" id="630515.SAMN04489812_3585"/>
<reference evidence="1 2" key="1">
    <citation type="submission" date="2016-10" db="EMBL/GenBank/DDBJ databases">
        <authorList>
            <person name="de Groot N.N."/>
        </authorList>
    </citation>
    <scope>NUCLEOTIDE SEQUENCE [LARGE SCALE GENOMIC DNA]</scope>
    <source>
        <strain evidence="1 2">DSM 21800</strain>
    </source>
</reference>
<dbReference type="OrthoDB" id="1676877at2"/>
<name>A0A1H1WE49_9ACTN</name>